<dbReference type="HOGENOM" id="CLU_032113_0_0_9"/>
<dbReference type="KEGG" id="lmq:LMM7_1890"/>
<sequence>MPWRGILDELENKIIDQLTEDEEHATYNGKWHGFLTIGYKNKRAIVINFSYLCLANLINEMKKSAIKNQTEEAISFKIDVAVDYQLENLGEWNKKALKTKKNYYRRGIALNENFKIALMEQEINANAILLPGDEGLAINVENMNRYLIQTNKNQAQLNLTVDSTIVTFNTIGWFFDGKKIHVLETTELEHGHRNTEQLTPDNVSELVKHAGNYLTRQVNQTGEFNYGWFACFDKKIKHYNSLRHASTTYSMLEAFELTGEKAILEAATKALTYLEQNFIYEKEDLAFLIEPELREVKLGGSAATLLALTKYMKITGTKTYLPLCRKIANAILSLQDADGKFTHVLEYPSLEVKDIFRIIYYDGEAVFGLLRLYEIDRDSKWLDAAAKSFDHFIRDNYWQNHDHWLSYCANEITKYLPDEAYYEFGLKNAFDNLSFIYERETTFPTFLELTVATKEMSLRMGKEGLDALLRGYSLDELEKTITKRALYQLNGYFYPELAMYYKNPARIEGSFFIRHQSFRVRIDDVEHNISGYVRYYHLLKQGEISAEAETVK</sequence>
<gene>
    <name evidence="1" type="ordered locus">LMM7_1890</name>
</gene>
<dbReference type="EMBL" id="CP002816">
    <property type="protein sequence ID" value="AEH92895.1"/>
    <property type="molecule type" value="Genomic_DNA"/>
</dbReference>
<name>A0A0E0UY30_LISMM</name>
<dbReference type="InterPro" id="IPR008928">
    <property type="entry name" value="6-hairpin_glycosidase_sf"/>
</dbReference>
<dbReference type="AlphaFoldDB" id="A0A0E0UY30"/>
<dbReference type="SUPFAM" id="SSF48208">
    <property type="entry name" value="Six-hairpin glycosidases"/>
    <property type="match status" value="1"/>
</dbReference>
<evidence type="ECO:0000313" key="2">
    <source>
        <dbReference type="Proteomes" id="UP000000486"/>
    </source>
</evidence>
<dbReference type="GO" id="GO:0005975">
    <property type="term" value="P:carbohydrate metabolic process"/>
    <property type="evidence" value="ECO:0007669"/>
    <property type="project" value="InterPro"/>
</dbReference>
<proteinExistence type="predicted"/>
<dbReference type="RefSeq" id="WP_012581132.1">
    <property type="nucleotide sequence ID" value="NC_017537.1"/>
</dbReference>
<reference evidence="1 2" key="1">
    <citation type="journal article" date="2011" name="J. Bacteriol.">
        <title>Genome sequence of the nonpathogenic Listeria monocytogenes serovar 4a strain M7.</title>
        <authorList>
            <person name="Chen J."/>
            <person name="Xia Y."/>
            <person name="Cheng C."/>
            <person name="Fang C."/>
            <person name="Shan Y."/>
            <person name="Jin G."/>
            <person name="Fang W."/>
        </authorList>
    </citation>
    <scope>NUCLEOTIDE SEQUENCE [LARGE SCALE GENOMIC DNA]</scope>
    <source>
        <strain evidence="1 2">M7</strain>
    </source>
</reference>
<dbReference type="PATRIC" id="fig|1030009.3.peg.1879"/>
<protein>
    <recommendedName>
        <fullName evidence="3">Poly(Glycerol-phosphate) alpha-glucosyltransferase</fullName>
    </recommendedName>
</protein>
<evidence type="ECO:0008006" key="3">
    <source>
        <dbReference type="Google" id="ProtNLM"/>
    </source>
</evidence>
<dbReference type="Proteomes" id="UP000000486">
    <property type="component" value="Chromosome"/>
</dbReference>
<accession>A0A0E0UY30</accession>
<organism evidence="1 2">
    <name type="scientific">Listeria monocytogenes serotype 4a (strain M7)</name>
    <dbReference type="NCBI Taxonomy" id="1030009"/>
    <lineage>
        <taxon>Bacteria</taxon>
        <taxon>Bacillati</taxon>
        <taxon>Bacillota</taxon>
        <taxon>Bacilli</taxon>
        <taxon>Bacillales</taxon>
        <taxon>Listeriaceae</taxon>
        <taxon>Listeria</taxon>
    </lineage>
</organism>
<dbReference type="Gene3D" id="1.50.10.20">
    <property type="match status" value="1"/>
</dbReference>
<evidence type="ECO:0000313" key="1">
    <source>
        <dbReference type="EMBL" id="AEH92895.1"/>
    </source>
</evidence>